<organism evidence="2 3">
    <name type="scientific">Thermovirga lienii (strain ATCC BAA-1197 / DSM 17291 / Cas60314)</name>
    <dbReference type="NCBI Taxonomy" id="580340"/>
    <lineage>
        <taxon>Bacteria</taxon>
        <taxon>Thermotogati</taxon>
        <taxon>Synergistota</taxon>
        <taxon>Synergistia</taxon>
        <taxon>Synergistales</taxon>
        <taxon>Thermovirgaceae</taxon>
        <taxon>Thermovirga</taxon>
    </lineage>
</organism>
<dbReference type="HOGENOM" id="CLU_2235284_0_0_0"/>
<proteinExistence type="predicted"/>
<protein>
    <recommendedName>
        <fullName evidence="4">Flagellar protein FlgJ</fullName>
    </recommendedName>
</protein>
<sequence>MKVNEAMGSASAPQRHADPSKEQRRLKDACKKFEGIFLAQMLKNSMKGLSSDEDKGRKGNVLCDVAMEMTGEALAEASSGVGIADMLYESLKDSVED</sequence>
<feature type="region of interest" description="Disordered" evidence="1">
    <location>
        <begin position="1"/>
        <end position="26"/>
    </location>
</feature>
<keyword evidence="3" id="KW-1185">Reference proteome</keyword>
<dbReference type="Proteomes" id="UP000005868">
    <property type="component" value="Chromosome"/>
</dbReference>
<accession>G7V5V5</accession>
<dbReference type="KEGG" id="tli:Tlie_0114"/>
<name>G7V5V5_THELD</name>
<dbReference type="STRING" id="580340.Tlie_0114"/>
<feature type="compositionally biased region" description="Basic and acidic residues" evidence="1">
    <location>
        <begin position="15"/>
        <end position="26"/>
    </location>
</feature>
<evidence type="ECO:0008006" key="4">
    <source>
        <dbReference type="Google" id="ProtNLM"/>
    </source>
</evidence>
<reference evidence="3" key="1">
    <citation type="submission" date="2011-10" db="EMBL/GenBank/DDBJ databases">
        <title>The complete genome of chromosome of Thermovirga lienii DSM 17291.</title>
        <authorList>
            <consortium name="US DOE Joint Genome Institute (JGI-PGF)"/>
            <person name="Lucas S."/>
            <person name="Copeland A."/>
            <person name="Lapidus A."/>
            <person name="Glavina del Rio T."/>
            <person name="Dalin E."/>
            <person name="Tice H."/>
            <person name="Bruce D."/>
            <person name="Goodwin L."/>
            <person name="Pitluck S."/>
            <person name="Peters L."/>
            <person name="Mikhailova N."/>
            <person name="Saunders E."/>
            <person name="Kyrpides N."/>
            <person name="Mavromatis K."/>
            <person name="Ivanova N."/>
            <person name="Last F.I."/>
            <person name="Brettin T."/>
            <person name="Detter J.C."/>
            <person name="Han C."/>
            <person name="Larimer F."/>
            <person name="Land M."/>
            <person name="Hauser L."/>
            <person name="Markowitz V."/>
            <person name="Cheng J.-F."/>
            <person name="Hugenholtz P."/>
            <person name="Woyke T."/>
            <person name="Wu D."/>
            <person name="Spring S."/>
            <person name="Schroeder M."/>
            <person name="Brambilla E.-M."/>
            <person name="Klenk H.-P."/>
            <person name="Eisen J.A."/>
        </authorList>
    </citation>
    <scope>NUCLEOTIDE SEQUENCE [LARGE SCALE GENOMIC DNA]</scope>
    <source>
        <strain evidence="3">ATCC BAA-1197 / DSM 17291 / Cas60314</strain>
    </source>
</reference>
<dbReference type="AlphaFoldDB" id="G7V5V5"/>
<evidence type="ECO:0000313" key="3">
    <source>
        <dbReference type="Proteomes" id="UP000005868"/>
    </source>
</evidence>
<dbReference type="OrthoDB" id="5600at2"/>
<evidence type="ECO:0000256" key="1">
    <source>
        <dbReference type="SAM" id="MobiDB-lite"/>
    </source>
</evidence>
<gene>
    <name evidence="2" type="ordered locus">Tlie_0114</name>
</gene>
<reference evidence="2 3" key="2">
    <citation type="journal article" date="2012" name="Stand. Genomic Sci.">
        <title>Genome sequence of the moderately thermophilic, amino-acid-degrading and sulfur-reducing bacterium Thermovirga lienii type strain (Cas60314(T)).</title>
        <authorList>
            <person name="Goker M."/>
            <person name="Saunders E."/>
            <person name="Lapidus A."/>
            <person name="Nolan M."/>
            <person name="Lucas S."/>
            <person name="Hammon N."/>
            <person name="Deshpande S."/>
            <person name="Cheng J.F."/>
            <person name="Han C."/>
            <person name="Tapia R."/>
            <person name="Goodwin L.A."/>
            <person name="Pitluck S."/>
            <person name="Liolios K."/>
            <person name="Mavromatis K."/>
            <person name="Pagani I."/>
            <person name="Ivanova N."/>
            <person name="Mikhailova N."/>
            <person name="Pati A."/>
            <person name="Chen A."/>
            <person name="Palaniappan K."/>
            <person name="Land M."/>
            <person name="Chang Y.J."/>
            <person name="Jeffries C.D."/>
            <person name="Brambilla E.M."/>
            <person name="Rohde M."/>
            <person name="Spring S."/>
            <person name="Detter J.C."/>
            <person name="Woyke T."/>
            <person name="Bristow J."/>
            <person name="Eisen J.A."/>
            <person name="Markowitz V."/>
            <person name="Hugenholtz P."/>
            <person name="Kyrpides N.C."/>
            <person name="Klenk H.P."/>
        </authorList>
    </citation>
    <scope>NUCLEOTIDE SEQUENCE [LARGE SCALE GENOMIC DNA]</scope>
    <source>
        <strain evidence="3">ATCC BAA-1197 / DSM 17291 / Cas60314</strain>
    </source>
</reference>
<evidence type="ECO:0000313" key="2">
    <source>
        <dbReference type="EMBL" id="AER65860.1"/>
    </source>
</evidence>
<dbReference type="EMBL" id="CP003096">
    <property type="protein sequence ID" value="AER65860.1"/>
    <property type="molecule type" value="Genomic_DNA"/>
</dbReference>